<gene>
    <name evidence="1" type="ORF">E3N88_00747</name>
</gene>
<evidence type="ECO:0008006" key="3">
    <source>
        <dbReference type="Google" id="ProtNLM"/>
    </source>
</evidence>
<evidence type="ECO:0000313" key="2">
    <source>
        <dbReference type="Proteomes" id="UP000326396"/>
    </source>
</evidence>
<dbReference type="AlphaFoldDB" id="A0A5N6Q0W6"/>
<dbReference type="InterPro" id="IPR006912">
    <property type="entry name" value="Harbinger_derived_prot"/>
</dbReference>
<name>A0A5N6Q0W6_9ASTR</name>
<sequence>MSSSSTVFSSFDSEGIDLFISTLSTMAQENASQISRPIIRRIQIIRDREAGHDMLMRHYFGPEPLYNETLFKRRFRMQRPLFERIVNDLEVADIYFQLRWDARGKRGFTPLQKCTSAIRQLAYGSTAGLMDDYLQMSDSTSRECLYNFCKNIRRLYGPKYLRKPNYNDVMNLYEHHENYHGFPGMLGSIDCMHWDWENCPVAWRGQFMRGDHGCPSIILEAVASHDLWIWHAYFGMPGANNNINVLNSSPLLNDIENVNTTKHEKQRNSNNIQKHIGCDLMSTNDRNQMTDNSVQKQCEIMMYS</sequence>
<protein>
    <recommendedName>
        <fullName evidence="3">Harbinger transposase-derived protein</fullName>
    </recommendedName>
</protein>
<evidence type="ECO:0000313" key="1">
    <source>
        <dbReference type="EMBL" id="KAD7477611.1"/>
    </source>
</evidence>
<dbReference type="PANTHER" id="PTHR47150">
    <property type="entry name" value="OS12G0169200 PROTEIN"/>
    <property type="match status" value="1"/>
</dbReference>
<accession>A0A5N6Q0W6</accession>
<dbReference type="PANTHER" id="PTHR47150:SF4">
    <property type="entry name" value="HARBINGER TRANSPOSASE-DERIVED PROTEIN-RELATED"/>
    <property type="match status" value="1"/>
</dbReference>
<proteinExistence type="predicted"/>
<dbReference type="Pfam" id="PF04827">
    <property type="entry name" value="Plant_tran"/>
    <property type="match status" value="1"/>
</dbReference>
<organism evidence="1 2">
    <name type="scientific">Mikania micrantha</name>
    <name type="common">bitter vine</name>
    <dbReference type="NCBI Taxonomy" id="192012"/>
    <lineage>
        <taxon>Eukaryota</taxon>
        <taxon>Viridiplantae</taxon>
        <taxon>Streptophyta</taxon>
        <taxon>Embryophyta</taxon>
        <taxon>Tracheophyta</taxon>
        <taxon>Spermatophyta</taxon>
        <taxon>Magnoliopsida</taxon>
        <taxon>eudicotyledons</taxon>
        <taxon>Gunneridae</taxon>
        <taxon>Pentapetalae</taxon>
        <taxon>asterids</taxon>
        <taxon>campanulids</taxon>
        <taxon>Asterales</taxon>
        <taxon>Asteraceae</taxon>
        <taxon>Asteroideae</taxon>
        <taxon>Heliantheae alliance</taxon>
        <taxon>Eupatorieae</taxon>
        <taxon>Mikania</taxon>
    </lineage>
</organism>
<dbReference type="EMBL" id="SZYD01000001">
    <property type="protein sequence ID" value="KAD7477611.1"/>
    <property type="molecule type" value="Genomic_DNA"/>
</dbReference>
<reference evidence="1 2" key="1">
    <citation type="submission" date="2019-05" db="EMBL/GenBank/DDBJ databases">
        <title>Mikania micrantha, genome provides insights into the molecular mechanism of rapid growth.</title>
        <authorList>
            <person name="Liu B."/>
        </authorList>
    </citation>
    <scope>NUCLEOTIDE SEQUENCE [LARGE SCALE GENOMIC DNA]</scope>
    <source>
        <strain evidence="1">NLD-2019</strain>
        <tissue evidence="1">Leaf</tissue>
    </source>
</reference>
<comment type="caution">
    <text evidence="1">The sequence shown here is derived from an EMBL/GenBank/DDBJ whole genome shotgun (WGS) entry which is preliminary data.</text>
</comment>
<dbReference type="Proteomes" id="UP000326396">
    <property type="component" value="Linkage Group LG1"/>
</dbReference>
<keyword evidence="2" id="KW-1185">Reference proteome</keyword>
<dbReference type="OrthoDB" id="124998at2759"/>